<reference evidence="2 3" key="1">
    <citation type="submission" date="2018-02" db="EMBL/GenBank/DDBJ databases">
        <title>Genome sequence of Desulfovibrio carbinolicus DSM 3852.</title>
        <authorList>
            <person name="Wilbanks E."/>
            <person name="Skennerton C.T."/>
            <person name="Orphan V.J."/>
        </authorList>
    </citation>
    <scope>NUCLEOTIDE SEQUENCE [LARGE SCALE GENOMIC DNA]</scope>
    <source>
        <strain evidence="2 3">DSM 3852</strain>
    </source>
</reference>
<dbReference type="PROSITE" id="PS51819">
    <property type="entry name" value="VOC"/>
    <property type="match status" value="1"/>
</dbReference>
<dbReference type="RefSeq" id="WP_129350158.1">
    <property type="nucleotide sequence ID" value="NZ_CP026538.1"/>
</dbReference>
<dbReference type="InterPro" id="IPR029068">
    <property type="entry name" value="Glyas_Bleomycin-R_OHBP_Dase"/>
</dbReference>
<gene>
    <name evidence="2" type="ORF">C3Y92_05065</name>
</gene>
<organism evidence="2 3">
    <name type="scientific">Solidesulfovibrio carbinolicus</name>
    <dbReference type="NCBI Taxonomy" id="296842"/>
    <lineage>
        <taxon>Bacteria</taxon>
        <taxon>Pseudomonadati</taxon>
        <taxon>Thermodesulfobacteriota</taxon>
        <taxon>Desulfovibrionia</taxon>
        <taxon>Desulfovibrionales</taxon>
        <taxon>Desulfovibrionaceae</taxon>
        <taxon>Solidesulfovibrio</taxon>
    </lineage>
</organism>
<dbReference type="KEGG" id="dcb:C3Y92_05065"/>
<evidence type="ECO:0000313" key="2">
    <source>
        <dbReference type="EMBL" id="QAZ66645.1"/>
    </source>
</evidence>
<sequence>MAIRYVHTNCIARDWRALAAFYVRLFDCKPVPPQRDLSGDWLDAATGVKDSHITGVHLRLPGHGDTGPTLEIFSYDAVTDRPDVAANTPGFVHLAFLVDDVAAMAEEVLAAGGSAVGELARRDVPGVGRLEFQYMRDPEGNMVELLCWK</sequence>
<protein>
    <submittedName>
        <fullName evidence="2">Glyoxalase</fullName>
    </submittedName>
</protein>
<dbReference type="SUPFAM" id="SSF54593">
    <property type="entry name" value="Glyoxalase/Bleomycin resistance protein/Dihydroxybiphenyl dioxygenase"/>
    <property type="match status" value="1"/>
</dbReference>
<feature type="domain" description="VOC" evidence="1">
    <location>
        <begin position="4"/>
        <end position="148"/>
    </location>
</feature>
<dbReference type="Proteomes" id="UP000293296">
    <property type="component" value="Chromosome"/>
</dbReference>
<dbReference type="OrthoDB" id="9812656at2"/>
<name>A0A4P6HIK6_9BACT</name>
<dbReference type="EMBL" id="CP026538">
    <property type="protein sequence ID" value="QAZ66645.1"/>
    <property type="molecule type" value="Genomic_DNA"/>
</dbReference>
<dbReference type="InterPro" id="IPR037523">
    <property type="entry name" value="VOC_core"/>
</dbReference>
<dbReference type="Gene3D" id="3.10.180.10">
    <property type="entry name" value="2,3-Dihydroxybiphenyl 1,2-Dioxygenase, domain 1"/>
    <property type="match status" value="1"/>
</dbReference>
<keyword evidence="3" id="KW-1185">Reference proteome</keyword>
<proteinExistence type="predicted"/>
<dbReference type="InterPro" id="IPR041581">
    <property type="entry name" value="Glyoxalase_6"/>
</dbReference>
<evidence type="ECO:0000259" key="1">
    <source>
        <dbReference type="PROSITE" id="PS51819"/>
    </source>
</evidence>
<evidence type="ECO:0000313" key="3">
    <source>
        <dbReference type="Proteomes" id="UP000293296"/>
    </source>
</evidence>
<accession>A0A4P6HIK6</accession>
<dbReference type="AlphaFoldDB" id="A0A4P6HIK6"/>
<dbReference type="Pfam" id="PF18029">
    <property type="entry name" value="Glyoxalase_6"/>
    <property type="match status" value="1"/>
</dbReference>